<dbReference type="PANTHER" id="PTHR33053:SF9">
    <property type="entry name" value="AGAP000105-PA"/>
    <property type="match status" value="1"/>
</dbReference>
<name>A0A6G0VPI4_APHCR</name>
<dbReference type="Proteomes" id="UP000478052">
    <property type="component" value="Unassembled WGS sequence"/>
</dbReference>
<dbReference type="PANTHER" id="PTHR33053">
    <property type="entry name" value="PROTEIN, PUTATIVE-RELATED"/>
    <property type="match status" value="1"/>
</dbReference>
<protein>
    <submittedName>
        <fullName evidence="1">Uncharacterized protein</fullName>
    </submittedName>
</protein>
<gene>
    <name evidence="1" type="ORF">FWK35_00039299</name>
</gene>
<dbReference type="EMBL" id="VUJU01014804">
    <property type="protein sequence ID" value="KAF0700398.1"/>
    <property type="molecule type" value="Genomic_DNA"/>
</dbReference>
<proteinExistence type="predicted"/>
<comment type="caution">
    <text evidence="1">The sequence shown here is derived from an EMBL/GenBank/DDBJ whole genome shotgun (WGS) entry which is preliminary data.</text>
</comment>
<feature type="non-terminal residue" evidence="1">
    <location>
        <position position="1"/>
    </location>
</feature>
<keyword evidence="2" id="KW-1185">Reference proteome</keyword>
<accession>A0A6G0VPI4</accession>
<reference evidence="1 2" key="1">
    <citation type="submission" date="2019-08" db="EMBL/GenBank/DDBJ databases">
        <title>Whole genome of Aphis craccivora.</title>
        <authorList>
            <person name="Voronova N.V."/>
            <person name="Shulinski R.S."/>
            <person name="Bandarenka Y.V."/>
            <person name="Zhorov D.G."/>
            <person name="Warner D."/>
        </authorList>
    </citation>
    <scope>NUCLEOTIDE SEQUENCE [LARGE SCALE GENOMIC DNA]</scope>
    <source>
        <strain evidence="1">180601</strain>
        <tissue evidence="1">Whole Body</tissue>
    </source>
</reference>
<dbReference type="AlphaFoldDB" id="A0A6G0VPI4"/>
<organism evidence="1 2">
    <name type="scientific">Aphis craccivora</name>
    <name type="common">Cowpea aphid</name>
    <dbReference type="NCBI Taxonomy" id="307492"/>
    <lineage>
        <taxon>Eukaryota</taxon>
        <taxon>Metazoa</taxon>
        <taxon>Ecdysozoa</taxon>
        <taxon>Arthropoda</taxon>
        <taxon>Hexapoda</taxon>
        <taxon>Insecta</taxon>
        <taxon>Pterygota</taxon>
        <taxon>Neoptera</taxon>
        <taxon>Paraneoptera</taxon>
        <taxon>Hemiptera</taxon>
        <taxon>Sternorrhyncha</taxon>
        <taxon>Aphidomorpha</taxon>
        <taxon>Aphidoidea</taxon>
        <taxon>Aphididae</taxon>
        <taxon>Aphidini</taxon>
        <taxon>Aphis</taxon>
        <taxon>Aphis</taxon>
    </lineage>
</organism>
<evidence type="ECO:0000313" key="2">
    <source>
        <dbReference type="Proteomes" id="UP000478052"/>
    </source>
</evidence>
<evidence type="ECO:0000313" key="1">
    <source>
        <dbReference type="EMBL" id="KAF0700398.1"/>
    </source>
</evidence>
<sequence>RVNEEIKNTTLPISAPTVDKNVSLTAYSTRINIIPEANLVTNVKSVDNVCVASSQRSINKSVDHNLVTESGDALSDVSVIESSSDKDNYSTSNKYGKTSFFVSLVAEWAVNFKISQNALNGLLGILRQHTCFEYLPKDSRTILQTKPINILNIHSVEPGNYRHFGLANAIKENIPLNLKNNASVIHIVAGIDGSPLFKSTAEEFWPILSYIQPNRSNVFRVGIYCGNRKPLDSNKFLKYFVEEINFLDNNGIEINGKNFKVMLDVLCCDAPAKSFVLIVY</sequence>
<dbReference type="OrthoDB" id="6612673at2759"/>